<feature type="domain" description="PDZ" evidence="2">
    <location>
        <begin position="245"/>
        <end position="304"/>
    </location>
</feature>
<dbReference type="AlphaFoldDB" id="A0A183B0B9"/>
<dbReference type="WBParaSite" id="ECPE_0001269001-mRNA-1">
    <property type="protein sequence ID" value="ECPE_0001269001-mRNA-1"/>
    <property type="gene ID" value="ECPE_0001269001"/>
</dbReference>
<dbReference type="OrthoDB" id="74412at2759"/>
<dbReference type="PANTHER" id="PTHR12844:SF42">
    <property type="entry name" value="CONNECTOR ENHANCER OF KSR PROTEIN CNK"/>
    <property type="match status" value="1"/>
</dbReference>
<dbReference type="InterPro" id="IPR036034">
    <property type="entry name" value="PDZ_sf"/>
</dbReference>
<protein>
    <submittedName>
        <fullName evidence="5">SAM domain-containing protein</fullName>
    </submittedName>
</protein>
<feature type="domain" description="SAM" evidence="1">
    <location>
        <begin position="14"/>
        <end position="90"/>
    </location>
</feature>
<accession>A0A183B0B9</accession>
<dbReference type="PROSITE" id="PS50106">
    <property type="entry name" value="PDZ"/>
    <property type="match status" value="1"/>
</dbReference>
<reference evidence="5" key="1">
    <citation type="submission" date="2016-06" db="UniProtKB">
        <authorList>
            <consortium name="WormBaseParasite"/>
        </authorList>
    </citation>
    <scope>IDENTIFICATION</scope>
</reference>
<evidence type="ECO:0000313" key="3">
    <source>
        <dbReference type="EMBL" id="VDP89926.1"/>
    </source>
</evidence>
<dbReference type="InterPro" id="IPR001660">
    <property type="entry name" value="SAM"/>
</dbReference>
<evidence type="ECO:0000259" key="1">
    <source>
        <dbReference type="PROSITE" id="PS50105"/>
    </source>
</evidence>
<sequence>MELHDNKPASYTTWSTKQVISWLQGSVLLLINTVSGLDDVIEPYIAELTLKGIDGKWLNTVTPGELKKLGVNKVGHQMIIMDKIRQLQNQYASFDTETMQTILFRVSRSCVCIIAAVKSLMAITERQDSREPDADSVYPGILDDIQDAVAYALSSILTLMSAVMNAAFWLERPPFLLLPEMNGFRQFIIGSALIANRSALLAISTQLNSHFKEVLFYIESVRVRVEEVIQNCADSIMLTPCGMELVHIRKIDTAEFGFNFRSTLNNVHMIVSVQGESPAFCSGKVSKGDEVIEVNDQVVVSEMNCMPHTCPQLPS</sequence>
<dbReference type="Pfam" id="PF00536">
    <property type="entry name" value="SAM_1"/>
    <property type="match status" value="1"/>
</dbReference>
<dbReference type="Gene3D" id="1.10.150.50">
    <property type="entry name" value="Transcription Factor, Ets-1"/>
    <property type="match status" value="1"/>
</dbReference>
<keyword evidence="4" id="KW-1185">Reference proteome</keyword>
<dbReference type="InterPro" id="IPR013761">
    <property type="entry name" value="SAM/pointed_sf"/>
</dbReference>
<proteinExistence type="predicted"/>
<dbReference type="InterPro" id="IPR001478">
    <property type="entry name" value="PDZ"/>
</dbReference>
<dbReference type="InterPro" id="IPR051566">
    <property type="entry name" value="CNKSR"/>
</dbReference>
<evidence type="ECO:0000313" key="4">
    <source>
        <dbReference type="Proteomes" id="UP000272942"/>
    </source>
</evidence>
<dbReference type="PROSITE" id="PS50105">
    <property type="entry name" value="SAM_DOMAIN"/>
    <property type="match status" value="1"/>
</dbReference>
<gene>
    <name evidence="3" type="ORF">ECPE_LOCUS12654</name>
</gene>
<organism evidence="5">
    <name type="scientific">Echinostoma caproni</name>
    <dbReference type="NCBI Taxonomy" id="27848"/>
    <lineage>
        <taxon>Eukaryota</taxon>
        <taxon>Metazoa</taxon>
        <taxon>Spiralia</taxon>
        <taxon>Lophotrochozoa</taxon>
        <taxon>Platyhelminthes</taxon>
        <taxon>Trematoda</taxon>
        <taxon>Digenea</taxon>
        <taxon>Plagiorchiida</taxon>
        <taxon>Echinostomata</taxon>
        <taxon>Echinostomatoidea</taxon>
        <taxon>Echinostomatidae</taxon>
        <taxon>Echinostoma</taxon>
    </lineage>
</organism>
<dbReference type="SMART" id="SM00454">
    <property type="entry name" value="SAM"/>
    <property type="match status" value="1"/>
</dbReference>
<dbReference type="PANTHER" id="PTHR12844">
    <property type="entry name" value="CONNECTOR ENCHANCER OF KINASE SUPPRESSOR OF RAS"/>
    <property type="match status" value="1"/>
</dbReference>
<dbReference type="SUPFAM" id="SSF47769">
    <property type="entry name" value="SAM/Pointed domain"/>
    <property type="match status" value="1"/>
</dbReference>
<evidence type="ECO:0000313" key="5">
    <source>
        <dbReference type="WBParaSite" id="ECPE_0001269001-mRNA-1"/>
    </source>
</evidence>
<reference evidence="3 4" key="2">
    <citation type="submission" date="2018-11" db="EMBL/GenBank/DDBJ databases">
        <authorList>
            <consortium name="Pathogen Informatics"/>
        </authorList>
    </citation>
    <scope>NUCLEOTIDE SEQUENCE [LARGE SCALE GENOMIC DNA]</scope>
    <source>
        <strain evidence="3 4">Egypt</strain>
    </source>
</reference>
<dbReference type="Gene3D" id="2.30.42.10">
    <property type="match status" value="1"/>
</dbReference>
<dbReference type="Proteomes" id="UP000272942">
    <property type="component" value="Unassembled WGS sequence"/>
</dbReference>
<dbReference type="EMBL" id="UZAN01053335">
    <property type="protein sequence ID" value="VDP89926.1"/>
    <property type="molecule type" value="Genomic_DNA"/>
</dbReference>
<dbReference type="SUPFAM" id="SSF50156">
    <property type="entry name" value="PDZ domain-like"/>
    <property type="match status" value="1"/>
</dbReference>
<name>A0A183B0B9_9TREM</name>
<evidence type="ECO:0000259" key="2">
    <source>
        <dbReference type="PROSITE" id="PS50106"/>
    </source>
</evidence>